<dbReference type="Proteomes" id="UP000299102">
    <property type="component" value="Unassembled WGS sequence"/>
</dbReference>
<dbReference type="EMBL" id="BGZK01000319">
    <property type="protein sequence ID" value="GBP36495.1"/>
    <property type="molecule type" value="Genomic_DNA"/>
</dbReference>
<reference evidence="1 2" key="1">
    <citation type="journal article" date="2019" name="Commun. Biol.">
        <title>The bagworm genome reveals a unique fibroin gene that provides high tensile strength.</title>
        <authorList>
            <person name="Kono N."/>
            <person name="Nakamura H."/>
            <person name="Ohtoshi R."/>
            <person name="Tomita M."/>
            <person name="Numata K."/>
            <person name="Arakawa K."/>
        </authorList>
    </citation>
    <scope>NUCLEOTIDE SEQUENCE [LARGE SCALE GENOMIC DNA]</scope>
</reference>
<organism evidence="1 2">
    <name type="scientific">Eumeta variegata</name>
    <name type="common">Bagworm moth</name>
    <name type="synonym">Eumeta japonica</name>
    <dbReference type="NCBI Taxonomy" id="151549"/>
    <lineage>
        <taxon>Eukaryota</taxon>
        <taxon>Metazoa</taxon>
        <taxon>Ecdysozoa</taxon>
        <taxon>Arthropoda</taxon>
        <taxon>Hexapoda</taxon>
        <taxon>Insecta</taxon>
        <taxon>Pterygota</taxon>
        <taxon>Neoptera</taxon>
        <taxon>Endopterygota</taxon>
        <taxon>Lepidoptera</taxon>
        <taxon>Glossata</taxon>
        <taxon>Ditrysia</taxon>
        <taxon>Tineoidea</taxon>
        <taxon>Psychidae</taxon>
        <taxon>Oiketicinae</taxon>
        <taxon>Eumeta</taxon>
    </lineage>
</organism>
<protein>
    <submittedName>
        <fullName evidence="1">Uncharacterized protein</fullName>
    </submittedName>
</protein>
<name>A0A4C1VFP1_EUMVA</name>
<accession>A0A4C1VFP1</accession>
<gene>
    <name evidence="1" type="ORF">EVAR_8328_1</name>
</gene>
<keyword evidence="2" id="KW-1185">Reference proteome</keyword>
<comment type="caution">
    <text evidence="1">The sequence shown here is derived from an EMBL/GenBank/DDBJ whole genome shotgun (WGS) entry which is preliminary data.</text>
</comment>
<proteinExistence type="predicted"/>
<evidence type="ECO:0000313" key="2">
    <source>
        <dbReference type="Proteomes" id="UP000299102"/>
    </source>
</evidence>
<sequence>MDIDLWTLPTLPGNRQVKSYKYVGFGIDEIGRQTLENGTRPRTKVKHARLKPRSSFLPGWRRALAEVDTKKVSRVKGSLPITHTDALGPRARAPAAGRAYTHADAHTETQHPTEITTGIKFLVAAILARPPQRSRRSAVGLGAAFSVRRRNRRACDTAKFIDNSIQITGRACAQLPRFHNYFQCTTPLETYVGWIFIFLPTA</sequence>
<dbReference type="AlphaFoldDB" id="A0A4C1VFP1"/>
<evidence type="ECO:0000313" key="1">
    <source>
        <dbReference type="EMBL" id="GBP36495.1"/>
    </source>
</evidence>